<dbReference type="Proteomes" id="UP000274907">
    <property type="component" value="Unassembled WGS sequence"/>
</dbReference>
<name>A0A3R9ZEK2_9CORY</name>
<feature type="region of interest" description="Disordered" evidence="1">
    <location>
        <begin position="124"/>
        <end position="147"/>
    </location>
</feature>
<protein>
    <submittedName>
        <fullName evidence="3">DNA polymerase III subunit epsilon</fullName>
    </submittedName>
</protein>
<accession>A0A3R9ZEK2</accession>
<dbReference type="OrthoDB" id="190275at2"/>
<keyword evidence="4" id="KW-1185">Reference proteome</keyword>
<dbReference type="EMBL" id="RXHJ01000005">
    <property type="protein sequence ID" value="RSZ64465.1"/>
    <property type="molecule type" value="Genomic_DNA"/>
</dbReference>
<dbReference type="InterPro" id="IPR012337">
    <property type="entry name" value="RNaseH-like_sf"/>
</dbReference>
<sequence length="351" mass="38708">MTMTNGDTEQDARAAEVTEFPYVTVTTQASGIHPSTARLVAVDVLTFNEDGEIGEEFHAVLNPGSDPGPRHYHGLSHEEVAEGQRFSQVLRTLDRLLDDRTLIVHNAPRVWGFIVSEARRTMNAAARSNRSRGRGRGRGRRRRQRVGHVPKPAAIVDTLATARRQRIVLEDTRLAALALVLKVDAESPVATVERARLPEHETTRELNDMLIDVYFALRDNGELCITTPAELRADRFGLQRSHVRVDAVEVPRPHPNPGTHIAGGNLKRGMEVVIAPEVETDPDVLIEAALKAQLVYSEKLTRTTSLVVCNETSDLRGKAMHAARKGIPLLTDAEFLAAVAKMGTKSQNQRS</sequence>
<evidence type="ECO:0000259" key="2">
    <source>
        <dbReference type="Pfam" id="PF00929"/>
    </source>
</evidence>
<comment type="caution">
    <text evidence="3">The sequence shown here is derived from an EMBL/GenBank/DDBJ whole genome shotgun (WGS) entry which is preliminary data.</text>
</comment>
<dbReference type="Pfam" id="PF00929">
    <property type="entry name" value="RNase_T"/>
    <property type="match status" value="1"/>
</dbReference>
<dbReference type="CDD" id="cd06127">
    <property type="entry name" value="DEDDh"/>
    <property type="match status" value="1"/>
</dbReference>
<proteinExistence type="predicted"/>
<organism evidence="3 4">
    <name type="scientific">Corynebacterium hylobatis</name>
    <dbReference type="NCBI Taxonomy" id="1859290"/>
    <lineage>
        <taxon>Bacteria</taxon>
        <taxon>Bacillati</taxon>
        <taxon>Actinomycetota</taxon>
        <taxon>Actinomycetes</taxon>
        <taxon>Mycobacteriales</taxon>
        <taxon>Corynebacteriaceae</taxon>
        <taxon>Corynebacterium</taxon>
    </lineage>
</organism>
<dbReference type="GO" id="GO:0003676">
    <property type="term" value="F:nucleic acid binding"/>
    <property type="evidence" value="ECO:0007669"/>
    <property type="project" value="InterPro"/>
</dbReference>
<dbReference type="InterPro" id="IPR036397">
    <property type="entry name" value="RNaseH_sf"/>
</dbReference>
<dbReference type="AlphaFoldDB" id="A0A3R9ZEK2"/>
<evidence type="ECO:0000313" key="4">
    <source>
        <dbReference type="Proteomes" id="UP000274907"/>
    </source>
</evidence>
<reference evidence="3 4" key="1">
    <citation type="submission" date="2018-12" db="EMBL/GenBank/DDBJ databases">
        <title>YIM 101343 draft genome.</title>
        <authorList>
            <person name="Chen X."/>
        </authorList>
    </citation>
    <scope>NUCLEOTIDE SEQUENCE [LARGE SCALE GENOMIC DNA]</scope>
    <source>
        <strain evidence="3 4">YIM 101343</strain>
    </source>
</reference>
<dbReference type="SUPFAM" id="SSF53098">
    <property type="entry name" value="Ribonuclease H-like"/>
    <property type="match status" value="1"/>
</dbReference>
<gene>
    <name evidence="3" type="ORF">EAH68_05620</name>
</gene>
<evidence type="ECO:0000313" key="3">
    <source>
        <dbReference type="EMBL" id="RSZ64465.1"/>
    </source>
</evidence>
<feature type="domain" description="Exonuclease" evidence="2">
    <location>
        <begin position="47"/>
        <end position="127"/>
    </location>
</feature>
<evidence type="ECO:0000256" key="1">
    <source>
        <dbReference type="SAM" id="MobiDB-lite"/>
    </source>
</evidence>
<dbReference type="Gene3D" id="3.30.420.10">
    <property type="entry name" value="Ribonuclease H-like superfamily/Ribonuclease H"/>
    <property type="match status" value="1"/>
</dbReference>
<dbReference type="GO" id="GO:0004527">
    <property type="term" value="F:exonuclease activity"/>
    <property type="evidence" value="ECO:0007669"/>
    <property type="project" value="UniProtKB-ARBA"/>
</dbReference>
<feature type="compositionally biased region" description="Basic residues" evidence="1">
    <location>
        <begin position="129"/>
        <end position="147"/>
    </location>
</feature>
<dbReference type="RefSeq" id="WP_126120334.1">
    <property type="nucleotide sequence ID" value="NZ_RXHJ01000005.1"/>
</dbReference>
<dbReference type="InterPro" id="IPR013520">
    <property type="entry name" value="Ribonucl_H"/>
</dbReference>